<dbReference type="Proteomes" id="UP000199382">
    <property type="component" value="Unassembled WGS sequence"/>
</dbReference>
<evidence type="ECO:0000313" key="3">
    <source>
        <dbReference type="Proteomes" id="UP000199382"/>
    </source>
</evidence>
<sequence>MLDQIVAYKIDRLARSLPDFANLIDRLDAAQASSVSVTQAFTTATSMGRLTLNVLLQHCYKLGFAT</sequence>
<dbReference type="PROSITE" id="PS51736">
    <property type="entry name" value="RECOMBINASES_3"/>
    <property type="match status" value="1"/>
</dbReference>
<accession>A0A1G9MA31</accession>
<dbReference type="AlphaFoldDB" id="A0A1G9MA31"/>
<protein>
    <submittedName>
        <fullName evidence="2">Resolvase, N terminal domain</fullName>
    </submittedName>
</protein>
<gene>
    <name evidence="2" type="ORF">SAMN04488026_110711</name>
</gene>
<feature type="domain" description="Resolvase/invertase-type recombinase catalytic" evidence="1">
    <location>
        <begin position="1"/>
        <end position="66"/>
    </location>
</feature>
<name>A0A1G9MA31_9RHOB</name>
<dbReference type="GO" id="GO:0003677">
    <property type="term" value="F:DNA binding"/>
    <property type="evidence" value="ECO:0007669"/>
    <property type="project" value="InterPro"/>
</dbReference>
<keyword evidence="3" id="KW-1185">Reference proteome</keyword>
<dbReference type="GO" id="GO:0000150">
    <property type="term" value="F:DNA strand exchange activity"/>
    <property type="evidence" value="ECO:0007669"/>
    <property type="project" value="InterPro"/>
</dbReference>
<dbReference type="Gene3D" id="3.40.50.1390">
    <property type="entry name" value="Resolvase, N-terminal catalytic domain"/>
    <property type="match status" value="1"/>
</dbReference>
<dbReference type="InterPro" id="IPR006119">
    <property type="entry name" value="Resolv_N"/>
</dbReference>
<dbReference type="SUPFAM" id="SSF53041">
    <property type="entry name" value="Resolvase-like"/>
    <property type="match status" value="1"/>
</dbReference>
<dbReference type="EMBL" id="FNEK01000107">
    <property type="protein sequence ID" value="SDL70535.1"/>
    <property type="molecule type" value="Genomic_DNA"/>
</dbReference>
<dbReference type="InterPro" id="IPR036162">
    <property type="entry name" value="Resolvase-like_N_sf"/>
</dbReference>
<evidence type="ECO:0000259" key="1">
    <source>
        <dbReference type="PROSITE" id="PS51736"/>
    </source>
</evidence>
<dbReference type="STRING" id="571298.SAMN04488026_110711"/>
<proteinExistence type="predicted"/>
<reference evidence="2 3" key="1">
    <citation type="submission" date="2016-10" db="EMBL/GenBank/DDBJ databases">
        <authorList>
            <person name="de Groot N.N."/>
        </authorList>
    </citation>
    <scope>NUCLEOTIDE SEQUENCE [LARGE SCALE GENOMIC DNA]</scope>
    <source>
        <strain evidence="2 3">DSM 25294</strain>
    </source>
</reference>
<evidence type="ECO:0000313" key="2">
    <source>
        <dbReference type="EMBL" id="SDL70535.1"/>
    </source>
</evidence>
<organism evidence="2 3">
    <name type="scientific">Aliiruegeria lutimaris</name>
    <dbReference type="NCBI Taxonomy" id="571298"/>
    <lineage>
        <taxon>Bacteria</taxon>
        <taxon>Pseudomonadati</taxon>
        <taxon>Pseudomonadota</taxon>
        <taxon>Alphaproteobacteria</taxon>
        <taxon>Rhodobacterales</taxon>
        <taxon>Roseobacteraceae</taxon>
        <taxon>Aliiruegeria</taxon>
    </lineage>
</organism>
<dbReference type="Pfam" id="PF00239">
    <property type="entry name" value="Resolvase"/>
    <property type="match status" value="1"/>
</dbReference>